<dbReference type="EMBL" id="ML170156">
    <property type="protein sequence ID" value="TDL29279.1"/>
    <property type="molecule type" value="Genomic_DNA"/>
</dbReference>
<keyword evidence="1" id="KW-0472">Membrane</keyword>
<evidence type="ECO:0000313" key="3">
    <source>
        <dbReference type="Proteomes" id="UP000294933"/>
    </source>
</evidence>
<sequence length="108" mass="12210">MYKYNNDATDRRGSRNEYKPLLSCIEASALLHVTILVMLVVMSLVMQRVVMWHFCSQINGHVILESISLLSNALVSSLLRWSGYVLQNLGRCVPPRDVLGFGERGMVK</sequence>
<protein>
    <submittedName>
        <fullName evidence="2">Uncharacterized protein</fullName>
    </submittedName>
</protein>
<evidence type="ECO:0000313" key="2">
    <source>
        <dbReference type="EMBL" id="TDL29279.1"/>
    </source>
</evidence>
<reference evidence="2 3" key="1">
    <citation type="submission" date="2018-06" db="EMBL/GenBank/DDBJ databases">
        <title>A transcriptomic atlas of mushroom development highlights an independent origin of complex multicellularity.</title>
        <authorList>
            <consortium name="DOE Joint Genome Institute"/>
            <person name="Krizsan K."/>
            <person name="Almasi E."/>
            <person name="Merenyi Z."/>
            <person name="Sahu N."/>
            <person name="Viragh M."/>
            <person name="Koszo T."/>
            <person name="Mondo S."/>
            <person name="Kiss B."/>
            <person name="Balint B."/>
            <person name="Kues U."/>
            <person name="Barry K."/>
            <person name="Hegedus J.C."/>
            <person name="Henrissat B."/>
            <person name="Johnson J."/>
            <person name="Lipzen A."/>
            <person name="Ohm R."/>
            <person name="Nagy I."/>
            <person name="Pangilinan J."/>
            <person name="Yan J."/>
            <person name="Xiong Y."/>
            <person name="Grigoriev I.V."/>
            <person name="Hibbett D.S."/>
            <person name="Nagy L.G."/>
        </authorList>
    </citation>
    <scope>NUCLEOTIDE SEQUENCE [LARGE SCALE GENOMIC DNA]</scope>
    <source>
        <strain evidence="2 3">SZMC22713</strain>
    </source>
</reference>
<keyword evidence="1" id="KW-1133">Transmembrane helix</keyword>
<name>A0A4R5XDX1_9AGAM</name>
<keyword evidence="3" id="KW-1185">Reference proteome</keyword>
<accession>A0A4R5XDX1</accession>
<feature type="transmembrane region" description="Helical" evidence="1">
    <location>
        <begin position="21"/>
        <end position="46"/>
    </location>
</feature>
<proteinExistence type="predicted"/>
<gene>
    <name evidence="2" type="ORF">BD410DRAFT_779639</name>
</gene>
<evidence type="ECO:0000256" key="1">
    <source>
        <dbReference type="SAM" id="Phobius"/>
    </source>
</evidence>
<organism evidence="2 3">
    <name type="scientific">Rickenella mellea</name>
    <dbReference type="NCBI Taxonomy" id="50990"/>
    <lineage>
        <taxon>Eukaryota</taxon>
        <taxon>Fungi</taxon>
        <taxon>Dikarya</taxon>
        <taxon>Basidiomycota</taxon>
        <taxon>Agaricomycotina</taxon>
        <taxon>Agaricomycetes</taxon>
        <taxon>Hymenochaetales</taxon>
        <taxon>Rickenellaceae</taxon>
        <taxon>Rickenella</taxon>
    </lineage>
</organism>
<dbReference type="Proteomes" id="UP000294933">
    <property type="component" value="Unassembled WGS sequence"/>
</dbReference>
<dbReference type="AlphaFoldDB" id="A0A4R5XDX1"/>
<dbReference type="VEuPathDB" id="FungiDB:BD410DRAFT_779639"/>
<keyword evidence="1" id="KW-0812">Transmembrane</keyword>